<dbReference type="AlphaFoldDB" id="A0A0D2GI44"/>
<proteinExistence type="inferred from homology"/>
<dbReference type="STRING" id="1442368.A0A0D2GI44"/>
<name>A0A0D2GI44_9EURO</name>
<evidence type="ECO:0000256" key="1">
    <source>
        <dbReference type="ARBA" id="ARBA00006484"/>
    </source>
</evidence>
<evidence type="ECO:0000313" key="3">
    <source>
        <dbReference type="EMBL" id="KIW78290.1"/>
    </source>
</evidence>
<dbReference type="PANTHER" id="PTHR24321">
    <property type="entry name" value="DEHYDROGENASES, SHORT CHAIN"/>
    <property type="match status" value="1"/>
</dbReference>
<sequence length="147" mass="15537">MSPAWLVVRYPTSRAPSFWRRRSSSGAGPMGVNIDGAFHCSRAAVKLMQSTPEDSNPAIVNVASMATIFHSGGNFGYGTAKAGLVHFTTSAVEDLYNLGIRVNCCSPGTTNTPILDNAFEGQNRGRKHQDASVAGFQGHGAVEHCPG</sequence>
<dbReference type="EMBL" id="KN846973">
    <property type="protein sequence ID" value="KIW78290.1"/>
    <property type="molecule type" value="Genomic_DNA"/>
</dbReference>
<dbReference type="SUPFAM" id="SSF51735">
    <property type="entry name" value="NAD(P)-binding Rossmann-fold domains"/>
    <property type="match status" value="1"/>
</dbReference>
<dbReference type="GeneID" id="25307615"/>
<dbReference type="OrthoDB" id="1669814at2759"/>
<dbReference type="GO" id="GO:0016491">
    <property type="term" value="F:oxidoreductase activity"/>
    <property type="evidence" value="ECO:0007669"/>
    <property type="project" value="UniProtKB-KW"/>
</dbReference>
<dbReference type="PRINTS" id="PR00081">
    <property type="entry name" value="GDHRDH"/>
</dbReference>
<dbReference type="Pfam" id="PF00106">
    <property type="entry name" value="adh_short"/>
    <property type="match status" value="1"/>
</dbReference>
<dbReference type="HOGENOM" id="CLU_1768102_0_0_1"/>
<keyword evidence="2" id="KW-0560">Oxidoreductase</keyword>
<evidence type="ECO:0000256" key="2">
    <source>
        <dbReference type="ARBA" id="ARBA00023002"/>
    </source>
</evidence>
<accession>A0A0D2GI44</accession>
<dbReference type="InterPro" id="IPR036291">
    <property type="entry name" value="NAD(P)-bd_dom_sf"/>
</dbReference>
<protein>
    <submittedName>
        <fullName evidence="3">Uncharacterized protein</fullName>
    </submittedName>
</protein>
<comment type="similarity">
    <text evidence="1">Belongs to the short-chain dehydrogenases/reductases (SDR) family.</text>
</comment>
<gene>
    <name evidence="3" type="ORF">Z517_08125</name>
</gene>
<dbReference type="PANTHER" id="PTHR24321:SF8">
    <property type="entry name" value="ESTRADIOL 17-BETA-DEHYDROGENASE 8-RELATED"/>
    <property type="match status" value="1"/>
</dbReference>
<organism evidence="3 4">
    <name type="scientific">Fonsecaea pedrosoi CBS 271.37</name>
    <dbReference type="NCBI Taxonomy" id="1442368"/>
    <lineage>
        <taxon>Eukaryota</taxon>
        <taxon>Fungi</taxon>
        <taxon>Dikarya</taxon>
        <taxon>Ascomycota</taxon>
        <taxon>Pezizomycotina</taxon>
        <taxon>Eurotiomycetes</taxon>
        <taxon>Chaetothyriomycetidae</taxon>
        <taxon>Chaetothyriales</taxon>
        <taxon>Herpotrichiellaceae</taxon>
        <taxon>Fonsecaea</taxon>
    </lineage>
</organism>
<dbReference type="CDD" id="cd05233">
    <property type="entry name" value="SDR_c"/>
    <property type="match status" value="1"/>
</dbReference>
<keyword evidence="4" id="KW-1185">Reference proteome</keyword>
<dbReference type="InterPro" id="IPR002347">
    <property type="entry name" value="SDR_fam"/>
</dbReference>
<dbReference type="VEuPathDB" id="FungiDB:Z517_08125"/>
<reference evidence="3 4" key="1">
    <citation type="submission" date="2015-01" db="EMBL/GenBank/DDBJ databases">
        <title>The Genome Sequence of Fonsecaea pedrosoi CBS 271.37.</title>
        <authorList>
            <consortium name="The Broad Institute Genomics Platform"/>
            <person name="Cuomo C."/>
            <person name="de Hoog S."/>
            <person name="Gorbushina A."/>
            <person name="Stielow B."/>
            <person name="Teixiera M."/>
            <person name="Abouelleil A."/>
            <person name="Chapman S.B."/>
            <person name="Priest M."/>
            <person name="Young S.K."/>
            <person name="Wortman J."/>
            <person name="Nusbaum C."/>
            <person name="Birren B."/>
        </authorList>
    </citation>
    <scope>NUCLEOTIDE SEQUENCE [LARGE SCALE GENOMIC DNA]</scope>
    <source>
        <strain evidence="3 4">CBS 271.37</strain>
    </source>
</reference>
<dbReference type="Gene3D" id="3.40.50.720">
    <property type="entry name" value="NAD(P)-binding Rossmann-like Domain"/>
    <property type="match status" value="1"/>
</dbReference>
<evidence type="ECO:0000313" key="4">
    <source>
        <dbReference type="Proteomes" id="UP000053029"/>
    </source>
</evidence>
<dbReference type="Proteomes" id="UP000053029">
    <property type="component" value="Unassembled WGS sequence"/>
</dbReference>
<dbReference type="RefSeq" id="XP_013282098.1">
    <property type="nucleotide sequence ID" value="XM_013426644.1"/>
</dbReference>